<evidence type="ECO:0000313" key="2">
    <source>
        <dbReference type="Proteomes" id="UP001162164"/>
    </source>
</evidence>
<keyword evidence="2" id="KW-1185">Reference proteome</keyword>
<name>A0ABQ9K3Q7_9CUCU</name>
<protein>
    <submittedName>
        <fullName evidence="1">Uncharacterized protein</fullName>
    </submittedName>
</protein>
<dbReference type="Proteomes" id="UP001162164">
    <property type="component" value="Unassembled WGS sequence"/>
</dbReference>
<proteinExistence type="predicted"/>
<comment type="caution">
    <text evidence="1">The sequence shown here is derived from an EMBL/GenBank/DDBJ whole genome shotgun (WGS) entry which is preliminary data.</text>
</comment>
<gene>
    <name evidence="1" type="ORF">NQ317_004980</name>
</gene>
<accession>A0ABQ9K3Q7</accession>
<reference evidence="1" key="1">
    <citation type="journal article" date="2023" name="Insect Mol. Biol.">
        <title>Genome sequencing provides insights into the evolution of gene families encoding plant cell wall-degrading enzymes in longhorned beetles.</title>
        <authorList>
            <person name="Shin N.R."/>
            <person name="Okamura Y."/>
            <person name="Kirsch R."/>
            <person name="Pauchet Y."/>
        </authorList>
    </citation>
    <scope>NUCLEOTIDE SEQUENCE</scope>
    <source>
        <strain evidence="1">MMC_N1</strain>
    </source>
</reference>
<sequence length="99" mass="11697">MSQKNAMDQDPINSFKSVVDDCKYKILVHQVTKEESLINVEETTLLEEQPSQNITTWNQTETLALINIFSLFRDKFKKLKSKKRAVEHDSRRTFEDRHL</sequence>
<organism evidence="1 2">
    <name type="scientific">Molorchus minor</name>
    <dbReference type="NCBI Taxonomy" id="1323400"/>
    <lineage>
        <taxon>Eukaryota</taxon>
        <taxon>Metazoa</taxon>
        <taxon>Ecdysozoa</taxon>
        <taxon>Arthropoda</taxon>
        <taxon>Hexapoda</taxon>
        <taxon>Insecta</taxon>
        <taxon>Pterygota</taxon>
        <taxon>Neoptera</taxon>
        <taxon>Endopterygota</taxon>
        <taxon>Coleoptera</taxon>
        <taxon>Polyphaga</taxon>
        <taxon>Cucujiformia</taxon>
        <taxon>Chrysomeloidea</taxon>
        <taxon>Cerambycidae</taxon>
        <taxon>Lamiinae</taxon>
        <taxon>Monochamini</taxon>
        <taxon>Molorchus</taxon>
    </lineage>
</organism>
<evidence type="ECO:0000313" key="1">
    <source>
        <dbReference type="EMBL" id="KAJ8984717.1"/>
    </source>
</evidence>
<dbReference type="EMBL" id="JAPWTJ010000028">
    <property type="protein sequence ID" value="KAJ8984717.1"/>
    <property type="molecule type" value="Genomic_DNA"/>
</dbReference>